<sequence>MEHLLCCPPVFGHPTFDSDQLDQRDGGDEAVERREDVEDAVLPHRRLVHVAPPVHRAVCRRRRRRRAGVRRHLQHPPHREPPPATTLFVDSGAGARARASYANVGERRKARPLAGREDWNRIRISVSFFRELAWR</sequence>
<name>A0A0P0XWM8_ORYSJ</name>
<accession>A0A0P0XWM8</accession>
<dbReference type="Gramene" id="Os10t0537450-00">
    <property type="protein sequence ID" value="Os10t0537450-00"/>
    <property type="gene ID" value="Os10g0537450"/>
</dbReference>
<reference evidence="2 3" key="3">
    <citation type="journal article" date="2013" name="Rice">
        <title>Improvement of the Oryza sativa Nipponbare reference genome using next generation sequence and optical map data.</title>
        <authorList>
            <person name="Kawahara Y."/>
            <person name="de la Bastide M."/>
            <person name="Hamilton J.P."/>
            <person name="Kanamori H."/>
            <person name="McCombie W.R."/>
            <person name="Ouyang S."/>
            <person name="Schwartz D.C."/>
            <person name="Tanaka T."/>
            <person name="Wu J."/>
            <person name="Zhou S."/>
            <person name="Childs K.L."/>
            <person name="Davidson R.M."/>
            <person name="Lin H."/>
            <person name="Quesada-Ocampo L."/>
            <person name="Vaillancourt B."/>
            <person name="Sakai H."/>
            <person name="Lee S.S."/>
            <person name="Kim J."/>
            <person name="Numa H."/>
            <person name="Itoh T."/>
            <person name="Buell C.R."/>
            <person name="Matsumoto T."/>
        </authorList>
    </citation>
    <scope>NUCLEOTIDE SEQUENCE [LARGE SCALE GENOMIC DNA]</scope>
    <source>
        <strain evidence="3">cv. Nipponbare</strain>
    </source>
</reference>
<evidence type="ECO:0000313" key="2">
    <source>
        <dbReference type="EMBL" id="BAT11832.1"/>
    </source>
</evidence>
<dbReference type="Proteomes" id="UP000059680">
    <property type="component" value="Chromosome 10"/>
</dbReference>
<reference evidence="3" key="1">
    <citation type="journal article" date="2005" name="Nature">
        <title>The map-based sequence of the rice genome.</title>
        <authorList>
            <consortium name="International rice genome sequencing project (IRGSP)"/>
            <person name="Matsumoto T."/>
            <person name="Wu J."/>
            <person name="Kanamori H."/>
            <person name="Katayose Y."/>
            <person name="Fujisawa M."/>
            <person name="Namiki N."/>
            <person name="Mizuno H."/>
            <person name="Yamamoto K."/>
            <person name="Antonio B.A."/>
            <person name="Baba T."/>
            <person name="Sakata K."/>
            <person name="Nagamura Y."/>
            <person name="Aoki H."/>
            <person name="Arikawa K."/>
            <person name="Arita K."/>
            <person name="Bito T."/>
            <person name="Chiden Y."/>
            <person name="Fujitsuka N."/>
            <person name="Fukunaka R."/>
            <person name="Hamada M."/>
            <person name="Harada C."/>
            <person name="Hayashi A."/>
            <person name="Hijishita S."/>
            <person name="Honda M."/>
            <person name="Hosokawa S."/>
            <person name="Ichikawa Y."/>
            <person name="Idonuma A."/>
            <person name="Iijima M."/>
            <person name="Ikeda M."/>
            <person name="Ikeno M."/>
            <person name="Ito K."/>
            <person name="Ito S."/>
            <person name="Ito T."/>
            <person name="Ito Y."/>
            <person name="Ito Y."/>
            <person name="Iwabuchi A."/>
            <person name="Kamiya K."/>
            <person name="Karasawa W."/>
            <person name="Kurita K."/>
            <person name="Katagiri S."/>
            <person name="Kikuta A."/>
            <person name="Kobayashi H."/>
            <person name="Kobayashi N."/>
            <person name="Machita K."/>
            <person name="Maehara T."/>
            <person name="Masukawa M."/>
            <person name="Mizubayashi T."/>
            <person name="Mukai Y."/>
            <person name="Nagasaki H."/>
            <person name="Nagata Y."/>
            <person name="Naito S."/>
            <person name="Nakashima M."/>
            <person name="Nakama Y."/>
            <person name="Nakamichi Y."/>
            <person name="Nakamura M."/>
            <person name="Meguro A."/>
            <person name="Negishi M."/>
            <person name="Ohta I."/>
            <person name="Ohta T."/>
            <person name="Okamoto M."/>
            <person name="Ono N."/>
            <person name="Saji S."/>
            <person name="Sakaguchi M."/>
            <person name="Sakai K."/>
            <person name="Shibata M."/>
            <person name="Shimokawa T."/>
            <person name="Song J."/>
            <person name="Takazaki Y."/>
            <person name="Terasawa K."/>
            <person name="Tsugane M."/>
            <person name="Tsuji K."/>
            <person name="Ueda S."/>
            <person name="Waki K."/>
            <person name="Yamagata H."/>
            <person name="Yamamoto M."/>
            <person name="Yamamoto S."/>
            <person name="Yamane H."/>
            <person name="Yoshiki S."/>
            <person name="Yoshihara R."/>
            <person name="Yukawa K."/>
            <person name="Zhong H."/>
            <person name="Yano M."/>
            <person name="Yuan Q."/>
            <person name="Ouyang S."/>
            <person name="Liu J."/>
            <person name="Jones K.M."/>
            <person name="Gansberger K."/>
            <person name="Moffat K."/>
            <person name="Hill J."/>
            <person name="Bera J."/>
            <person name="Fadrosh D."/>
            <person name="Jin S."/>
            <person name="Johri S."/>
            <person name="Kim M."/>
            <person name="Overton L."/>
            <person name="Reardon M."/>
            <person name="Tsitrin T."/>
            <person name="Vuong H."/>
            <person name="Weaver B."/>
            <person name="Ciecko A."/>
            <person name="Tallon L."/>
            <person name="Jackson J."/>
            <person name="Pai G."/>
            <person name="Aken S.V."/>
            <person name="Utterback T."/>
            <person name="Reidmuller S."/>
            <person name="Feldblyum T."/>
            <person name="Hsiao J."/>
            <person name="Zismann V."/>
            <person name="Iobst S."/>
            <person name="de Vazeille A.R."/>
            <person name="Buell C.R."/>
            <person name="Ying K."/>
            <person name="Li Y."/>
            <person name="Lu T."/>
            <person name="Huang Y."/>
            <person name="Zhao Q."/>
            <person name="Feng Q."/>
            <person name="Zhang L."/>
            <person name="Zhu J."/>
            <person name="Weng Q."/>
            <person name="Mu J."/>
            <person name="Lu Y."/>
            <person name="Fan D."/>
            <person name="Liu Y."/>
            <person name="Guan J."/>
            <person name="Zhang Y."/>
            <person name="Yu S."/>
            <person name="Liu X."/>
            <person name="Zhang Y."/>
            <person name="Hong G."/>
            <person name="Han B."/>
            <person name="Choisne N."/>
            <person name="Demange N."/>
            <person name="Orjeda G."/>
            <person name="Samain S."/>
            <person name="Cattolico L."/>
            <person name="Pelletier E."/>
            <person name="Couloux A."/>
            <person name="Segurens B."/>
            <person name="Wincker P."/>
            <person name="D'Hont A."/>
            <person name="Scarpelli C."/>
            <person name="Weissenbach J."/>
            <person name="Salanoubat M."/>
            <person name="Quetier F."/>
            <person name="Yu Y."/>
            <person name="Kim H.R."/>
            <person name="Rambo T."/>
            <person name="Currie J."/>
            <person name="Collura K."/>
            <person name="Luo M."/>
            <person name="Yang T."/>
            <person name="Ammiraju J.S.S."/>
            <person name="Engler F."/>
            <person name="Soderlund C."/>
            <person name="Wing R.A."/>
            <person name="Palmer L.E."/>
            <person name="de la Bastide M."/>
            <person name="Spiegel L."/>
            <person name="Nascimento L."/>
            <person name="Zutavern T."/>
            <person name="O'Shaughnessy A."/>
            <person name="Dike S."/>
            <person name="Dedhia N."/>
            <person name="Preston R."/>
            <person name="Balija V."/>
            <person name="McCombie W.R."/>
            <person name="Chow T."/>
            <person name="Chen H."/>
            <person name="Chung M."/>
            <person name="Chen C."/>
            <person name="Shaw J."/>
            <person name="Wu H."/>
            <person name="Hsiao K."/>
            <person name="Chao Y."/>
            <person name="Chu M."/>
            <person name="Cheng C."/>
            <person name="Hour A."/>
            <person name="Lee P."/>
            <person name="Lin S."/>
            <person name="Lin Y."/>
            <person name="Liou J."/>
            <person name="Liu S."/>
            <person name="Hsing Y."/>
            <person name="Raghuvanshi S."/>
            <person name="Mohanty A."/>
            <person name="Bharti A.K."/>
            <person name="Gaur A."/>
            <person name="Gupta V."/>
            <person name="Kumar D."/>
            <person name="Ravi V."/>
            <person name="Vij S."/>
            <person name="Kapur A."/>
            <person name="Khurana P."/>
            <person name="Khurana P."/>
            <person name="Khurana J.P."/>
            <person name="Tyagi A.K."/>
            <person name="Gaikwad K."/>
            <person name="Singh A."/>
            <person name="Dalal V."/>
            <person name="Srivastava S."/>
            <person name="Dixit A."/>
            <person name="Pal A.K."/>
            <person name="Ghazi I.A."/>
            <person name="Yadav M."/>
            <person name="Pandit A."/>
            <person name="Bhargava A."/>
            <person name="Sureshbabu K."/>
            <person name="Batra K."/>
            <person name="Sharma T.R."/>
            <person name="Mohapatra T."/>
            <person name="Singh N.K."/>
            <person name="Messing J."/>
            <person name="Nelson A.B."/>
            <person name="Fuks G."/>
            <person name="Kavchok S."/>
            <person name="Keizer G."/>
            <person name="Linton E."/>
            <person name="Llaca V."/>
            <person name="Song R."/>
            <person name="Tanyolac B."/>
            <person name="Young S."/>
            <person name="Ho-Il K."/>
            <person name="Hahn J.H."/>
            <person name="Sangsakoo G."/>
            <person name="Vanavichit A."/>
            <person name="de Mattos Luiz.A.T."/>
            <person name="Zimmer P.D."/>
            <person name="Malone G."/>
            <person name="Dellagostin O."/>
            <person name="de Oliveira A.C."/>
            <person name="Bevan M."/>
            <person name="Bancroft I."/>
            <person name="Minx P."/>
            <person name="Cordum H."/>
            <person name="Wilson R."/>
            <person name="Cheng Z."/>
            <person name="Jin W."/>
            <person name="Jiang J."/>
            <person name="Leong S.A."/>
            <person name="Iwama H."/>
            <person name="Gojobori T."/>
            <person name="Itoh T."/>
            <person name="Niimura Y."/>
            <person name="Fujii Y."/>
            <person name="Habara T."/>
            <person name="Sakai H."/>
            <person name="Sato Y."/>
            <person name="Wilson G."/>
            <person name="Kumar K."/>
            <person name="McCouch S."/>
            <person name="Juretic N."/>
            <person name="Hoen D."/>
            <person name="Wright S."/>
            <person name="Bruskiewich R."/>
            <person name="Bureau T."/>
            <person name="Miyao A."/>
            <person name="Hirochika H."/>
            <person name="Nishikawa T."/>
            <person name="Kadowaki K."/>
            <person name="Sugiura M."/>
            <person name="Burr B."/>
            <person name="Sasaki T."/>
        </authorList>
    </citation>
    <scope>NUCLEOTIDE SEQUENCE [LARGE SCALE GENOMIC DNA]</scope>
    <source>
        <strain evidence="3">cv. Nipponbare</strain>
    </source>
</reference>
<feature type="region of interest" description="Disordered" evidence="1">
    <location>
        <begin position="63"/>
        <end position="86"/>
    </location>
</feature>
<feature type="non-terminal residue" evidence="2">
    <location>
        <position position="1"/>
    </location>
</feature>
<organism evidence="2 3">
    <name type="scientific">Oryza sativa subsp. japonica</name>
    <name type="common">Rice</name>
    <dbReference type="NCBI Taxonomy" id="39947"/>
    <lineage>
        <taxon>Eukaryota</taxon>
        <taxon>Viridiplantae</taxon>
        <taxon>Streptophyta</taxon>
        <taxon>Embryophyta</taxon>
        <taxon>Tracheophyta</taxon>
        <taxon>Spermatophyta</taxon>
        <taxon>Magnoliopsida</taxon>
        <taxon>Liliopsida</taxon>
        <taxon>Poales</taxon>
        <taxon>Poaceae</taxon>
        <taxon>BOP clade</taxon>
        <taxon>Oryzoideae</taxon>
        <taxon>Oryzeae</taxon>
        <taxon>Oryzinae</taxon>
        <taxon>Oryza</taxon>
        <taxon>Oryza sativa</taxon>
    </lineage>
</organism>
<dbReference type="SMR" id="A0A0P0XWM8"/>
<keyword evidence="3" id="KW-1185">Reference proteome</keyword>
<dbReference type="AlphaFoldDB" id="A0A0P0XWM8"/>
<evidence type="ECO:0000256" key="1">
    <source>
        <dbReference type="SAM" id="MobiDB-lite"/>
    </source>
</evidence>
<dbReference type="InParanoid" id="A0A0P0XWM8"/>
<evidence type="ECO:0000313" key="3">
    <source>
        <dbReference type="Proteomes" id="UP000059680"/>
    </source>
</evidence>
<reference evidence="2 3" key="2">
    <citation type="journal article" date="2013" name="Plant Cell Physiol.">
        <title>Rice Annotation Project Database (RAP-DB): an integrative and interactive database for rice genomics.</title>
        <authorList>
            <person name="Sakai H."/>
            <person name="Lee S.S."/>
            <person name="Tanaka T."/>
            <person name="Numa H."/>
            <person name="Kim J."/>
            <person name="Kawahara Y."/>
            <person name="Wakimoto H."/>
            <person name="Yang C.C."/>
            <person name="Iwamoto M."/>
            <person name="Abe T."/>
            <person name="Yamada Y."/>
            <person name="Muto A."/>
            <person name="Inokuchi H."/>
            <person name="Ikemura T."/>
            <person name="Matsumoto T."/>
            <person name="Sasaki T."/>
            <person name="Itoh T."/>
        </authorList>
    </citation>
    <scope>NUCLEOTIDE SEQUENCE [LARGE SCALE GENOMIC DNA]</scope>
    <source>
        <strain evidence="3">cv. Nipponbare</strain>
    </source>
</reference>
<proteinExistence type="predicted"/>
<protein>
    <submittedName>
        <fullName evidence="2">Os10g0537450 protein</fullName>
    </submittedName>
</protein>
<feature type="compositionally biased region" description="Basic residues" evidence="1">
    <location>
        <begin position="63"/>
        <end position="76"/>
    </location>
</feature>
<dbReference type="EMBL" id="AP014966">
    <property type="protein sequence ID" value="BAT11832.1"/>
    <property type="molecule type" value="Genomic_DNA"/>
</dbReference>
<dbReference type="PaxDb" id="39947-A0A0P0XWM8"/>
<gene>
    <name evidence="2" type="ordered locus">Os10g0537450</name>
    <name evidence="2" type="ORF">OSNPB_100537450</name>
</gene>